<dbReference type="AlphaFoldDB" id="A0A2M8RXZ6"/>
<comment type="caution">
    <text evidence="3">The sequence shown here is derived from an EMBL/GenBank/DDBJ whole genome shotgun (WGS) entry which is preliminary data.</text>
</comment>
<protein>
    <recommendedName>
        <fullName evidence="2">DUF4376 domain-containing protein</fullName>
    </recommendedName>
</protein>
<dbReference type="OrthoDB" id="5688457at2"/>
<gene>
    <name evidence="3" type="ORF">CVP04_01305</name>
</gene>
<dbReference type="InterPro" id="IPR025484">
    <property type="entry name" value="DUF4376"/>
</dbReference>
<keyword evidence="4" id="KW-1185">Reference proteome</keyword>
<accession>A0A2M8RXZ6</accession>
<dbReference type="Pfam" id="PF14301">
    <property type="entry name" value="DUF4376"/>
    <property type="match status" value="1"/>
</dbReference>
<organism evidence="3 4">
    <name type="scientific">Caviibacterium pharyngocola</name>
    <dbReference type="NCBI Taxonomy" id="28159"/>
    <lineage>
        <taxon>Bacteria</taxon>
        <taxon>Pseudomonadati</taxon>
        <taxon>Pseudomonadota</taxon>
        <taxon>Gammaproteobacteria</taxon>
        <taxon>Pasteurellales</taxon>
        <taxon>Pasteurellaceae</taxon>
        <taxon>Caviibacterium</taxon>
    </lineage>
</organism>
<dbReference type="Proteomes" id="UP000230282">
    <property type="component" value="Unassembled WGS sequence"/>
</dbReference>
<reference evidence="3 4" key="1">
    <citation type="submission" date="2017-11" db="EMBL/GenBank/DDBJ databases">
        <title>Reclassification of Bisgaard taxon 5 as Caviibacterium pharyngocola gen. nov., sp. nov.</title>
        <authorList>
            <person name="Christensen H."/>
        </authorList>
    </citation>
    <scope>NUCLEOTIDE SEQUENCE [LARGE SCALE GENOMIC DNA]</scope>
    <source>
        <strain evidence="3 4">7_3</strain>
    </source>
</reference>
<keyword evidence="1" id="KW-0175">Coiled coil</keyword>
<feature type="domain" description="DUF4376" evidence="2">
    <location>
        <begin position="74"/>
        <end position="184"/>
    </location>
</feature>
<dbReference type="EMBL" id="PHGZ01000004">
    <property type="protein sequence ID" value="PJG83758.1"/>
    <property type="molecule type" value="Genomic_DNA"/>
</dbReference>
<name>A0A2M8RXZ6_9PAST</name>
<proteinExistence type="predicted"/>
<evidence type="ECO:0000256" key="1">
    <source>
        <dbReference type="SAM" id="Coils"/>
    </source>
</evidence>
<evidence type="ECO:0000259" key="2">
    <source>
        <dbReference type="Pfam" id="PF14301"/>
    </source>
</evidence>
<sequence length="201" mass="23063">MFYINIIDEKDGSFELIDGDLLYLYPDLAQDNLIALSNEMYQAFCAQDNGKTKWIGDKFVFEETVVDLTALLEQQREEVRSKINEFRDLKNRSGVYVEALGKWFDNDDMAYQNLLGFKASLDLIGDYKTAWICADNSVISDFDKAKLTAVITQIMQDKTANVQNALRHKMALAHLDDPANYDYSDGWTRTYDDYLAEQTNG</sequence>
<feature type="coiled-coil region" evidence="1">
    <location>
        <begin position="65"/>
        <end position="92"/>
    </location>
</feature>
<evidence type="ECO:0000313" key="4">
    <source>
        <dbReference type="Proteomes" id="UP000230282"/>
    </source>
</evidence>
<dbReference type="RefSeq" id="WP_100295725.1">
    <property type="nucleotide sequence ID" value="NZ_PHGZ01000004.1"/>
</dbReference>
<evidence type="ECO:0000313" key="3">
    <source>
        <dbReference type="EMBL" id="PJG83758.1"/>
    </source>
</evidence>